<name>A0A2W2DCC9_9ACTN</name>
<dbReference type="Pfam" id="PF12833">
    <property type="entry name" value="HTH_18"/>
    <property type="match status" value="1"/>
</dbReference>
<evidence type="ECO:0000256" key="1">
    <source>
        <dbReference type="ARBA" id="ARBA00023015"/>
    </source>
</evidence>
<dbReference type="InterPro" id="IPR009057">
    <property type="entry name" value="Homeodomain-like_sf"/>
</dbReference>
<dbReference type="GO" id="GO:0003700">
    <property type="term" value="F:DNA-binding transcription factor activity"/>
    <property type="evidence" value="ECO:0007669"/>
    <property type="project" value="InterPro"/>
</dbReference>
<evidence type="ECO:0000256" key="2">
    <source>
        <dbReference type="ARBA" id="ARBA00023125"/>
    </source>
</evidence>
<evidence type="ECO:0000256" key="3">
    <source>
        <dbReference type="ARBA" id="ARBA00023163"/>
    </source>
</evidence>
<evidence type="ECO:0000259" key="4">
    <source>
        <dbReference type="PROSITE" id="PS01124"/>
    </source>
</evidence>
<dbReference type="Proteomes" id="UP000248749">
    <property type="component" value="Unassembled WGS sequence"/>
</dbReference>
<organism evidence="5 6">
    <name type="scientific">Micromonospora deserti</name>
    <dbReference type="NCBI Taxonomy" id="2070366"/>
    <lineage>
        <taxon>Bacteria</taxon>
        <taxon>Bacillati</taxon>
        <taxon>Actinomycetota</taxon>
        <taxon>Actinomycetes</taxon>
        <taxon>Micromonosporales</taxon>
        <taxon>Micromonosporaceae</taxon>
        <taxon>Micromonospora</taxon>
    </lineage>
</organism>
<dbReference type="RefSeq" id="WP_111135579.1">
    <property type="nucleotide sequence ID" value="NZ_POUB01000137.1"/>
</dbReference>
<dbReference type="InterPro" id="IPR050204">
    <property type="entry name" value="AraC_XylS_family_regulators"/>
</dbReference>
<dbReference type="EMBL" id="POUB01000137">
    <property type="protein sequence ID" value="PZF94746.1"/>
    <property type="molecule type" value="Genomic_DNA"/>
</dbReference>
<dbReference type="Gene3D" id="1.10.10.60">
    <property type="entry name" value="Homeodomain-like"/>
    <property type="match status" value="1"/>
</dbReference>
<dbReference type="PANTHER" id="PTHR46796">
    <property type="entry name" value="HTH-TYPE TRANSCRIPTIONAL ACTIVATOR RHAS-RELATED"/>
    <property type="match status" value="1"/>
</dbReference>
<dbReference type="AlphaFoldDB" id="A0A2W2DCC9"/>
<sequence>MITPKPDTHRFEACDPEVIHHFLVTSYGVNMRIRGGEGGYRFRHHRRDAGPFRLDSTEQSTSLEFDVEGMDELVICQATTARVAGGCDGVDERFGPGEVFLAAKPGLPYGGRWHPGRLEVCLLDPAVLAQVASTAPARRPGPVRFTALRAASPVLARHWRGTVRFIDDVVLSNPQAAAHPLVIGNAARMLAAAALAVFPNTAVTEPAVEDRADAGTSTLRRALAFMHEHADRDISAVDIAAAANVSVRAVQLAFRRHLDTTPMAHLRRIRLDRAHHDLLRADPRQDTVSAIASRWGFLSHSRFTAHYHAVYGVPPSETLHA</sequence>
<dbReference type="PROSITE" id="PS01124">
    <property type="entry name" value="HTH_ARAC_FAMILY_2"/>
    <property type="match status" value="1"/>
</dbReference>
<dbReference type="GO" id="GO:0043565">
    <property type="term" value="F:sequence-specific DNA binding"/>
    <property type="evidence" value="ECO:0007669"/>
    <property type="project" value="InterPro"/>
</dbReference>
<keyword evidence="1" id="KW-0805">Transcription regulation</keyword>
<evidence type="ECO:0000313" key="5">
    <source>
        <dbReference type="EMBL" id="PZF94746.1"/>
    </source>
</evidence>
<dbReference type="OrthoDB" id="5464689at2"/>
<dbReference type="PANTHER" id="PTHR46796:SF12">
    <property type="entry name" value="HTH-TYPE DNA-BINDING TRANSCRIPTIONAL ACTIVATOR EUTR"/>
    <property type="match status" value="1"/>
</dbReference>
<keyword evidence="6" id="KW-1185">Reference proteome</keyword>
<evidence type="ECO:0000313" key="6">
    <source>
        <dbReference type="Proteomes" id="UP000248749"/>
    </source>
</evidence>
<dbReference type="SUPFAM" id="SSF46689">
    <property type="entry name" value="Homeodomain-like"/>
    <property type="match status" value="2"/>
</dbReference>
<comment type="caution">
    <text evidence="5">The sequence shown here is derived from an EMBL/GenBank/DDBJ whole genome shotgun (WGS) entry which is preliminary data.</text>
</comment>
<dbReference type="InterPro" id="IPR018060">
    <property type="entry name" value="HTH_AraC"/>
</dbReference>
<reference evidence="5 6" key="1">
    <citation type="submission" date="2018-01" db="EMBL/GenBank/DDBJ databases">
        <title>Draft genome sequence of Salinispora sp. 13K206.</title>
        <authorList>
            <person name="Sahin N."/>
            <person name="Saygin H."/>
            <person name="Ay H."/>
        </authorList>
    </citation>
    <scope>NUCLEOTIDE SEQUENCE [LARGE SCALE GENOMIC DNA]</scope>
    <source>
        <strain evidence="5 6">13K206</strain>
    </source>
</reference>
<accession>A0A2W2DCC9</accession>
<keyword evidence="3" id="KW-0804">Transcription</keyword>
<keyword evidence="2" id="KW-0238">DNA-binding</keyword>
<gene>
    <name evidence="5" type="ORF">C1I99_19055</name>
</gene>
<protein>
    <submittedName>
        <fullName evidence="5">AraC family transcriptional regulator</fullName>
    </submittedName>
</protein>
<dbReference type="SMART" id="SM00342">
    <property type="entry name" value="HTH_ARAC"/>
    <property type="match status" value="1"/>
</dbReference>
<proteinExistence type="predicted"/>
<feature type="domain" description="HTH araC/xylS-type" evidence="4">
    <location>
        <begin position="220"/>
        <end position="321"/>
    </location>
</feature>